<dbReference type="GO" id="GO:0061709">
    <property type="term" value="P:reticulophagy"/>
    <property type="evidence" value="ECO:0007669"/>
    <property type="project" value="EnsemblFungi"/>
</dbReference>
<proteinExistence type="predicted"/>
<evidence type="ECO:0000313" key="11">
    <source>
        <dbReference type="EMBL" id="KXN66084.1"/>
    </source>
</evidence>
<dbReference type="PROSITE" id="PS00107">
    <property type="entry name" value="PROTEIN_KINASE_ATP"/>
    <property type="match status" value="1"/>
</dbReference>
<dbReference type="OMA" id="CMAHAVA"/>
<dbReference type="GO" id="GO:0034727">
    <property type="term" value="P:piecemeal microautophagy of the nucleus"/>
    <property type="evidence" value="ECO:0007669"/>
    <property type="project" value="EnsemblFungi"/>
</dbReference>
<reference evidence="11 12" key="1">
    <citation type="journal article" date="2015" name="Genome Biol. Evol.">
        <title>Phylogenomic analyses indicate that early fungi evolved digesting cell walls of algal ancestors of land plants.</title>
        <authorList>
            <person name="Chang Y."/>
            <person name="Wang S."/>
            <person name="Sekimoto S."/>
            <person name="Aerts A.L."/>
            <person name="Choi C."/>
            <person name="Clum A."/>
            <person name="LaButti K.M."/>
            <person name="Lindquist E.A."/>
            <person name="Yee Ngan C."/>
            <person name="Ohm R.A."/>
            <person name="Salamov A.A."/>
            <person name="Grigoriev I.V."/>
            <person name="Spatafora J.W."/>
            <person name="Berbee M.L."/>
        </authorList>
    </citation>
    <scope>NUCLEOTIDE SEQUENCE [LARGE SCALE GENOMIC DNA]</scope>
    <source>
        <strain evidence="11 12">NRRL 28638</strain>
    </source>
</reference>
<keyword evidence="5 11" id="KW-0418">Kinase</keyword>
<dbReference type="GO" id="GO:0000423">
    <property type="term" value="P:mitophagy"/>
    <property type="evidence" value="ECO:0007669"/>
    <property type="project" value="EnsemblFungi"/>
</dbReference>
<dbReference type="PANTHER" id="PTHR24348:SF22">
    <property type="entry name" value="NON-SPECIFIC SERINE_THREONINE PROTEIN KINASE"/>
    <property type="match status" value="1"/>
</dbReference>
<dbReference type="InterPro" id="IPR045269">
    <property type="entry name" value="Atg1-like"/>
</dbReference>
<dbReference type="Pfam" id="PF21127">
    <property type="entry name" value="ATG1-like_MIT2"/>
    <property type="match status" value="1"/>
</dbReference>
<dbReference type="EC" id="2.7.11.1" evidence="1"/>
<dbReference type="GO" id="GO:1990316">
    <property type="term" value="C:Atg1/ULK1 kinase complex"/>
    <property type="evidence" value="ECO:0007669"/>
    <property type="project" value="EnsemblFungi"/>
</dbReference>
<evidence type="ECO:0000256" key="4">
    <source>
        <dbReference type="ARBA" id="ARBA00022741"/>
    </source>
</evidence>
<dbReference type="InterPro" id="IPR022708">
    <property type="entry name" value="Atg1-like_tMIT"/>
</dbReference>
<feature type="region of interest" description="Disordered" evidence="9">
    <location>
        <begin position="265"/>
        <end position="295"/>
    </location>
</feature>
<evidence type="ECO:0000256" key="1">
    <source>
        <dbReference type="ARBA" id="ARBA00012513"/>
    </source>
</evidence>
<dbReference type="InterPro" id="IPR008271">
    <property type="entry name" value="Ser/Thr_kinase_AS"/>
</dbReference>
<feature type="compositionally biased region" description="Pro residues" evidence="9">
    <location>
        <begin position="492"/>
        <end position="503"/>
    </location>
</feature>
<dbReference type="GO" id="GO:0034045">
    <property type="term" value="C:phagophore assembly site membrane"/>
    <property type="evidence" value="ECO:0007669"/>
    <property type="project" value="TreeGrafter"/>
</dbReference>
<feature type="compositionally biased region" description="Polar residues" evidence="9">
    <location>
        <begin position="563"/>
        <end position="591"/>
    </location>
</feature>
<dbReference type="SMART" id="SM00220">
    <property type="entry name" value="S_TKc"/>
    <property type="match status" value="1"/>
</dbReference>
<dbReference type="GO" id="GO:0005829">
    <property type="term" value="C:cytosol"/>
    <property type="evidence" value="ECO:0007669"/>
    <property type="project" value="EnsemblFungi"/>
</dbReference>
<dbReference type="GO" id="GO:0000329">
    <property type="term" value="C:fungal-type vacuole membrane"/>
    <property type="evidence" value="ECO:0007669"/>
    <property type="project" value="EnsemblFungi"/>
</dbReference>
<keyword evidence="6 8" id="KW-0067">ATP-binding</keyword>
<dbReference type="Gene3D" id="1.10.510.10">
    <property type="entry name" value="Transferase(Phosphotransferase) domain 1"/>
    <property type="match status" value="1"/>
</dbReference>
<evidence type="ECO:0000256" key="3">
    <source>
        <dbReference type="ARBA" id="ARBA00022679"/>
    </source>
</evidence>
<evidence type="ECO:0000256" key="9">
    <source>
        <dbReference type="SAM" id="MobiDB-lite"/>
    </source>
</evidence>
<dbReference type="PROSITE" id="PS50011">
    <property type="entry name" value="PROTEIN_KINASE_DOM"/>
    <property type="match status" value="1"/>
</dbReference>
<evidence type="ECO:0000256" key="2">
    <source>
        <dbReference type="ARBA" id="ARBA00022527"/>
    </source>
</evidence>
<dbReference type="OrthoDB" id="346907at2759"/>
<dbReference type="GO" id="GO:0005524">
    <property type="term" value="F:ATP binding"/>
    <property type="evidence" value="ECO:0007669"/>
    <property type="project" value="UniProtKB-UniRule"/>
</dbReference>
<sequence length="809" mass="90813">MSVKKIVEPRPFRPFQVDKYWVDGEVGRGSFATVYRGKHEETNNVVAIKSVHRNKLSKKLLENLETEIAILRNLPHPNIVQLIDCLKSEQEVYLIMEYCSLGDLSGYIKQRKEYPALMGPAGGLNEVIVYHFLQQLASVLKFMRSHNLIHRDIKPQNLLLLPSPKASSAPLSPNTPIDPSTLPILKVADFGFARFLTQTDLAETLCGSPLYMAPEILRYQKYDGTADLWSVGAVLYEMVTGRPPFKAQNHLELLKKIETNRDYIKFPGDPQDRSVNSLRSASSSNLHEHQPKQTVSSDLKNLIRGLLVQTPRHRMSFEQLFAHPAVLKDIYSTGSSEPSSGLTHQLKSVSLIHPMTANLRNQLKRSTSLASMQQPSTSPKPTPIVNHNRSRSQIPASPFRPSSLVEPGHRPRPGNPLQVEPDDEWDTDYVLIEKKAVEVNELADVLGTDTSPPMKPNTFPREYLMQKHSQQPSTKDHAQLIKTYLSPRTTPSQPPSYPPPSTKPTPMKEPSSVGWSVGSNTASALARAISSASIKLFGMKNQSPPNSDLHSDSSHPQLDDPSGYSQQYSNDPIGSRQFNPYGSTQFNASQDPTEDSALTHIESIASQAYAVFHFAEEKLQASLPPHSETITYATHASAQEAFLLYMKTLSILYEASNQSKVYWSMLQYNPQKAHNPSPRLKNITKWVREKYNQCLERAEIARTRMATNAPSSVISVDLLIFNKALEMCRSASVDELVGENHHQCEKVQRYAIWLLHAMQQRAPEDAPIHEEDLAQIKYFIEVMNKRLVALRKSLDTTLDLSHSSGLFPQ</sequence>
<dbReference type="InterPro" id="IPR017441">
    <property type="entry name" value="Protein_kinase_ATP_BS"/>
</dbReference>
<feature type="domain" description="Protein kinase" evidence="10">
    <location>
        <begin position="20"/>
        <end position="326"/>
    </location>
</feature>
<dbReference type="GO" id="GO:0000421">
    <property type="term" value="C:autophagosome membrane"/>
    <property type="evidence" value="ECO:0007669"/>
    <property type="project" value="EnsemblFungi"/>
</dbReference>
<evidence type="ECO:0000256" key="5">
    <source>
        <dbReference type="ARBA" id="ARBA00022777"/>
    </source>
</evidence>
<dbReference type="SUPFAM" id="SSF56112">
    <property type="entry name" value="Protein kinase-like (PK-like)"/>
    <property type="match status" value="1"/>
</dbReference>
<feature type="compositionally biased region" description="Low complexity" evidence="9">
    <location>
        <begin position="273"/>
        <end position="285"/>
    </location>
</feature>
<dbReference type="GO" id="GO:0051365">
    <property type="term" value="P:cellular response to potassium ion starvation"/>
    <property type="evidence" value="ECO:0007669"/>
    <property type="project" value="EnsemblFungi"/>
</dbReference>
<dbReference type="InterPro" id="IPR048941">
    <property type="entry name" value="ATG1-like_MIT2"/>
</dbReference>
<keyword evidence="4 8" id="KW-0547">Nucleotide-binding</keyword>
<dbReference type="AlphaFoldDB" id="A0A137NTY7"/>
<dbReference type="GO" id="GO:0004674">
    <property type="term" value="F:protein serine/threonine kinase activity"/>
    <property type="evidence" value="ECO:0007669"/>
    <property type="project" value="UniProtKB-KW"/>
</dbReference>
<dbReference type="EMBL" id="KQ964769">
    <property type="protein sequence ID" value="KXN66084.1"/>
    <property type="molecule type" value="Genomic_DNA"/>
</dbReference>
<dbReference type="Pfam" id="PF00069">
    <property type="entry name" value="Pkinase"/>
    <property type="match status" value="1"/>
</dbReference>
<gene>
    <name evidence="11" type="ORF">CONCODRAFT_12151</name>
</gene>
<evidence type="ECO:0000256" key="8">
    <source>
        <dbReference type="PROSITE-ProRule" id="PRU10141"/>
    </source>
</evidence>
<organism evidence="11 12">
    <name type="scientific">Conidiobolus coronatus (strain ATCC 28846 / CBS 209.66 / NRRL 28638)</name>
    <name type="common">Delacroixia coronata</name>
    <dbReference type="NCBI Taxonomy" id="796925"/>
    <lineage>
        <taxon>Eukaryota</taxon>
        <taxon>Fungi</taxon>
        <taxon>Fungi incertae sedis</taxon>
        <taxon>Zoopagomycota</taxon>
        <taxon>Entomophthoromycotina</taxon>
        <taxon>Entomophthoromycetes</taxon>
        <taxon>Entomophthorales</taxon>
        <taxon>Ancylistaceae</taxon>
        <taxon>Conidiobolus</taxon>
    </lineage>
</organism>
<evidence type="ECO:0000313" key="12">
    <source>
        <dbReference type="Proteomes" id="UP000070444"/>
    </source>
</evidence>
<feature type="region of interest" description="Disordered" evidence="9">
    <location>
        <begin position="485"/>
        <end position="515"/>
    </location>
</feature>
<evidence type="ECO:0000256" key="7">
    <source>
        <dbReference type="ARBA" id="ARBA00030237"/>
    </source>
</evidence>
<dbReference type="GO" id="GO:0006995">
    <property type="term" value="P:cellular response to nitrogen starvation"/>
    <property type="evidence" value="ECO:0007669"/>
    <property type="project" value="EnsemblFungi"/>
</dbReference>
<dbReference type="STRING" id="796925.A0A137NTY7"/>
<dbReference type="Pfam" id="PF12063">
    <property type="entry name" value="ATG1-like_MIT1"/>
    <property type="match status" value="1"/>
</dbReference>
<protein>
    <recommendedName>
        <fullName evidence="1">non-specific serine/threonine protein kinase</fullName>
        <ecNumber evidence="1">2.7.11.1</ecNumber>
    </recommendedName>
    <alternativeName>
        <fullName evidence="7">Autophagy-related protein 1</fullName>
    </alternativeName>
</protein>
<evidence type="ECO:0000256" key="6">
    <source>
        <dbReference type="ARBA" id="ARBA00022840"/>
    </source>
</evidence>
<dbReference type="GO" id="GO:0010506">
    <property type="term" value="P:regulation of autophagy"/>
    <property type="evidence" value="ECO:0007669"/>
    <property type="project" value="InterPro"/>
</dbReference>
<feature type="compositionally biased region" description="Polar residues" evidence="9">
    <location>
        <begin position="366"/>
        <end position="395"/>
    </location>
</feature>
<feature type="binding site" evidence="8">
    <location>
        <position position="49"/>
    </location>
    <ligand>
        <name>ATP</name>
        <dbReference type="ChEBI" id="CHEBI:30616"/>
    </ligand>
</feature>
<evidence type="ECO:0000259" key="10">
    <source>
        <dbReference type="PROSITE" id="PS50011"/>
    </source>
</evidence>
<dbReference type="InterPro" id="IPR000719">
    <property type="entry name" value="Prot_kinase_dom"/>
</dbReference>
<dbReference type="CDD" id="cd14009">
    <property type="entry name" value="STKc_ATG1_ULK_like"/>
    <property type="match status" value="1"/>
</dbReference>
<dbReference type="GO" id="GO:0120095">
    <property type="term" value="C:vacuole-isolation membrane contact site"/>
    <property type="evidence" value="ECO:0007669"/>
    <property type="project" value="EnsemblFungi"/>
</dbReference>
<dbReference type="PANTHER" id="PTHR24348">
    <property type="entry name" value="SERINE/THREONINE-PROTEIN KINASE UNC-51-RELATED"/>
    <property type="match status" value="1"/>
</dbReference>
<dbReference type="PROSITE" id="PS00108">
    <property type="entry name" value="PROTEIN_KINASE_ST"/>
    <property type="match status" value="1"/>
</dbReference>
<dbReference type="GO" id="GO:0061908">
    <property type="term" value="C:phagophore"/>
    <property type="evidence" value="ECO:0007669"/>
    <property type="project" value="EnsemblFungi"/>
</dbReference>
<keyword evidence="12" id="KW-1185">Reference proteome</keyword>
<feature type="region of interest" description="Disordered" evidence="9">
    <location>
        <begin position="538"/>
        <end position="595"/>
    </location>
</feature>
<keyword evidence="2" id="KW-0723">Serine/threonine-protein kinase</keyword>
<keyword evidence="3" id="KW-0808">Transferase</keyword>
<dbReference type="GO" id="GO:0000045">
    <property type="term" value="P:autophagosome assembly"/>
    <property type="evidence" value="ECO:0007669"/>
    <property type="project" value="EnsemblFungi"/>
</dbReference>
<accession>A0A137NTY7</accession>
<feature type="region of interest" description="Disordered" evidence="9">
    <location>
        <begin position="366"/>
        <end position="424"/>
    </location>
</feature>
<dbReference type="FunFam" id="3.30.200.20:FF:000003">
    <property type="entry name" value="Non-specific serine/threonine protein kinase"/>
    <property type="match status" value="1"/>
</dbReference>
<dbReference type="Proteomes" id="UP000070444">
    <property type="component" value="Unassembled WGS sequence"/>
</dbReference>
<dbReference type="InterPro" id="IPR011009">
    <property type="entry name" value="Kinase-like_dom_sf"/>
</dbReference>
<name>A0A137NTY7_CONC2</name>